<dbReference type="PANTHER" id="PTHR45633">
    <property type="entry name" value="60 KDA HEAT SHOCK PROTEIN, MITOCHONDRIAL"/>
    <property type="match status" value="1"/>
</dbReference>
<dbReference type="Pfam" id="PF21408">
    <property type="entry name" value="MTR4-like_stalk"/>
    <property type="match status" value="1"/>
</dbReference>
<proteinExistence type="inferred from homology"/>
<dbReference type="InterPro" id="IPR048392">
    <property type="entry name" value="MTR4-like_stalk"/>
</dbReference>
<dbReference type="InterPro" id="IPR023213">
    <property type="entry name" value="CAT-like_dom_sf"/>
</dbReference>
<dbReference type="FunFam" id="3.50.7.10:FF:000001">
    <property type="entry name" value="60 kDa chaperonin"/>
    <property type="match status" value="1"/>
</dbReference>
<dbReference type="EMBL" id="KQ990063">
    <property type="protein sequence ID" value="KZV53898.1"/>
    <property type="molecule type" value="Genomic_DNA"/>
</dbReference>
<keyword evidence="4" id="KW-0808">Transferase</keyword>
<dbReference type="Gene3D" id="3.50.7.10">
    <property type="entry name" value="GroEL"/>
    <property type="match status" value="1"/>
</dbReference>
<dbReference type="InterPro" id="IPR027410">
    <property type="entry name" value="TCP-1-like_intermed_sf"/>
</dbReference>
<dbReference type="Proteomes" id="UP000250235">
    <property type="component" value="Unassembled WGS sequence"/>
</dbReference>
<dbReference type="GO" id="GO:0016740">
    <property type="term" value="F:transferase activity"/>
    <property type="evidence" value="ECO:0007669"/>
    <property type="project" value="UniProtKB-KW"/>
</dbReference>
<dbReference type="GO" id="GO:0140662">
    <property type="term" value="F:ATP-dependent protein folding chaperone"/>
    <property type="evidence" value="ECO:0007669"/>
    <property type="project" value="InterPro"/>
</dbReference>
<dbReference type="Gene3D" id="3.30.559.10">
    <property type="entry name" value="Chloramphenicol acetyltransferase-like domain"/>
    <property type="match status" value="2"/>
</dbReference>
<keyword evidence="2" id="KW-0143">Chaperone</keyword>
<accession>A0A2Z7D932</accession>
<dbReference type="Gene3D" id="1.10.3380.30">
    <property type="match status" value="1"/>
</dbReference>
<keyword evidence="5" id="KW-1185">Reference proteome</keyword>
<dbReference type="Gene3D" id="3.30.260.10">
    <property type="entry name" value="TCP-1-like chaperonin intermediate domain"/>
    <property type="match status" value="1"/>
</dbReference>
<dbReference type="InterPro" id="IPR001844">
    <property type="entry name" value="Cpn60/GroEL"/>
</dbReference>
<gene>
    <name evidence="4" type="ORF">F511_23663</name>
</gene>
<dbReference type="GO" id="GO:0042026">
    <property type="term" value="P:protein refolding"/>
    <property type="evidence" value="ECO:0007669"/>
    <property type="project" value="InterPro"/>
</dbReference>
<organism evidence="4 5">
    <name type="scientific">Dorcoceras hygrometricum</name>
    <dbReference type="NCBI Taxonomy" id="472368"/>
    <lineage>
        <taxon>Eukaryota</taxon>
        <taxon>Viridiplantae</taxon>
        <taxon>Streptophyta</taxon>
        <taxon>Embryophyta</taxon>
        <taxon>Tracheophyta</taxon>
        <taxon>Spermatophyta</taxon>
        <taxon>Magnoliopsida</taxon>
        <taxon>eudicotyledons</taxon>
        <taxon>Gunneridae</taxon>
        <taxon>Pentapetalae</taxon>
        <taxon>asterids</taxon>
        <taxon>lamiids</taxon>
        <taxon>Lamiales</taxon>
        <taxon>Gesneriaceae</taxon>
        <taxon>Didymocarpoideae</taxon>
        <taxon>Trichosporeae</taxon>
        <taxon>Loxocarpinae</taxon>
        <taxon>Dorcoceras</taxon>
    </lineage>
</organism>
<dbReference type="FunFam" id="1.10.3380.30:FF:000010">
    <property type="entry name" value="DExH-box ATP-dependent RNA helicase DExH11"/>
    <property type="match status" value="1"/>
</dbReference>
<evidence type="ECO:0000256" key="1">
    <source>
        <dbReference type="ARBA" id="ARBA00006607"/>
    </source>
</evidence>
<name>A0A2Z7D932_9LAMI</name>
<evidence type="ECO:0000313" key="5">
    <source>
        <dbReference type="Proteomes" id="UP000250235"/>
    </source>
</evidence>
<dbReference type="SUPFAM" id="SSF54849">
    <property type="entry name" value="GroEL-intermediate domain like"/>
    <property type="match status" value="1"/>
</dbReference>
<dbReference type="Pfam" id="PF02458">
    <property type="entry name" value="Transferase"/>
    <property type="match status" value="1"/>
</dbReference>
<evidence type="ECO:0000259" key="3">
    <source>
        <dbReference type="Pfam" id="PF21408"/>
    </source>
</evidence>
<evidence type="ECO:0000256" key="2">
    <source>
        <dbReference type="ARBA" id="ARBA00023186"/>
    </source>
</evidence>
<protein>
    <submittedName>
        <fullName evidence="4">Transferase</fullName>
    </submittedName>
</protein>
<dbReference type="InterPro" id="IPR027409">
    <property type="entry name" value="GroEL-like_apical_dom_sf"/>
</dbReference>
<evidence type="ECO:0000313" key="4">
    <source>
        <dbReference type="EMBL" id="KZV53898.1"/>
    </source>
</evidence>
<dbReference type="OrthoDB" id="671439at2759"/>
<dbReference type="SUPFAM" id="SSF52029">
    <property type="entry name" value="GroEL apical domain-like"/>
    <property type="match status" value="1"/>
</dbReference>
<reference evidence="4 5" key="1">
    <citation type="journal article" date="2015" name="Proc. Natl. Acad. Sci. U.S.A.">
        <title>The resurrection genome of Boea hygrometrica: A blueprint for survival of dehydration.</title>
        <authorList>
            <person name="Xiao L."/>
            <person name="Yang G."/>
            <person name="Zhang L."/>
            <person name="Yang X."/>
            <person name="Zhao S."/>
            <person name="Ji Z."/>
            <person name="Zhou Q."/>
            <person name="Hu M."/>
            <person name="Wang Y."/>
            <person name="Chen M."/>
            <person name="Xu Y."/>
            <person name="Jin H."/>
            <person name="Xiao X."/>
            <person name="Hu G."/>
            <person name="Bao F."/>
            <person name="Hu Y."/>
            <person name="Wan P."/>
            <person name="Li L."/>
            <person name="Deng X."/>
            <person name="Kuang T."/>
            <person name="Xiang C."/>
            <person name="Zhu J.K."/>
            <person name="Oliver M.J."/>
            <person name="He Y."/>
        </authorList>
    </citation>
    <scope>NUCLEOTIDE SEQUENCE [LARGE SCALE GENOMIC DNA]</scope>
    <source>
        <strain evidence="5">cv. XS01</strain>
    </source>
</reference>
<feature type="domain" description="Exosome RNA helicase MTR4-like stalk" evidence="3">
    <location>
        <begin position="483"/>
        <end position="541"/>
    </location>
</feature>
<dbReference type="AlphaFoldDB" id="A0A2Z7D932"/>
<comment type="similarity">
    <text evidence="1">Belongs to the chaperonin (HSP60) family.</text>
</comment>
<sequence length="912" mass="101727">MAEVVFICKRTVISTKPVQPGKFIPLSVLDHTMEHNNLRIVFYYQLPVVRKGRELTVKLRESISEMLSSFPVVVGRLLKSPEGRWMVKCNDAGMRMVEARASVTLDEWLRNVDRDKELKLVHWEEMFHKPYFWSTFYVQITEFETGGLAIGLSCTHLLSDPKCATMLIKAWADTTLGGMIISPPSFHPLPPRKQEGNTSNHQPCFQLINHYKSVFGKPSAVSDAKQTTFTLEFKHDMIERLIEMAEAAPNGHEQQLKLTPFEALSALFWTSISKAKGIKGSLIDMSISLDTRKELQLDEGFFGNCTVYGMVKGDGLNENEVSKAAAAIKEVVSQMNEDRVLDLMEYLEQENIGNPPWMTGYHLICANLENVDPYSAIFEGKSSPVRVSYYLEPAVGPGRVLILRSPGIDANFGRVVMVTLEEDEAENVVNDSLIQQFCPTVNTSNSRGLGDRAGGSATRLESQFRLTYIMILHLLRVEELKEEDMLKRSFAEFHAQTDLPEKQQLLMRKLAQPTKIIECIKGEPGIEDYYGLYSEAERYGNPIAGAVMQSPASQQRLTPGRVVLVKSQLAQDHLLGIVIKAPSANYKQYIVLVLLPELPPVLQTPSSSGAKEHADFQILVPKTVQQLLILKSDGNKYPPALDPVKDDSLCKWVQQLYKLIDVHEVRDITHLPSAERELMLIKIADVAAVSAGNHDEVGQTIAEALSKVGRKGVVTLEEGKSAENSLYVVEGMQFDRGYIFPYVVSGSEKMAVEFENCKLLLVDKKITNARDLINVWEEASKGGYSSLMMDEDIEQETLGTRGVNKMRGELKVAALKTPGFGERKSQYLDDIASSVAKTFLMSDCVVVEIIAVTGRNEQPRRTPGRTSSLLLRNSKISTLGTRLLQRMGVLLWAKLMMTQIKGLGPSPRIGVG</sequence>